<protein>
    <submittedName>
        <fullName evidence="3">Chalcone synthase G</fullName>
    </submittedName>
</protein>
<name>M1AGG0_SOLTU</name>
<comment type="similarity">
    <text evidence="1">Belongs to the thiolase-like superfamily. Chalcone/stilbene synthases family.</text>
</comment>
<dbReference type="InterPro" id="IPR012328">
    <property type="entry name" value="Chalcone/stilbene_synt_C"/>
</dbReference>
<organism evidence="3 4">
    <name type="scientific">Solanum tuberosum</name>
    <name type="common">Potato</name>
    <dbReference type="NCBI Taxonomy" id="4113"/>
    <lineage>
        <taxon>Eukaryota</taxon>
        <taxon>Viridiplantae</taxon>
        <taxon>Streptophyta</taxon>
        <taxon>Embryophyta</taxon>
        <taxon>Tracheophyta</taxon>
        <taxon>Spermatophyta</taxon>
        <taxon>Magnoliopsida</taxon>
        <taxon>eudicotyledons</taxon>
        <taxon>Gunneridae</taxon>
        <taxon>Pentapetalae</taxon>
        <taxon>asterids</taxon>
        <taxon>lamiids</taxon>
        <taxon>Solanales</taxon>
        <taxon>Solanaceae</taxon>
        <taxon>Solanoideae</taxon>
        <taxon>Solaneae</taxon>
        <taxon>Solanum</taxon>
    </lineage>
</organism>
<dbReference type="InterPro" id="IPR011141">
    <property type="entry name" value="Polyketide_synthase_type-III"/>
</dbReference>
<dbReference type="GO" id="GO:0016747">
    <property type="term" value="F:acyltransferase activity, transferring groups other than amino-acyl groups"/>
    <property type="evidence" value="ECO:0007669"/>
    <property type="project" value="InterPro"/>
</dbReference>
<dbReference type="STRING" id="4113.M1AGG0"/>
<evidence type="ECO:0000313" key="4">
    <source>
        <dbReference type="Proteomes" id="UP000011115"/>
    </source>
</evidence>
<accession>M1AGG0</accession>
<evidence type="ECO:0000256" key="1">
    <source>
        <dbReference type="ARBA" id="ARBA00005531"/>
    </source>
</evidence>
<reference evidence="4" key="1">
    <citation type="journal article" date="2011" name="Nature">
        <title>Genome sequence and analysis of the tuber crop potato.</title>
        <authorList>
            <consortium name="The Potato Genome Sequencing Consortium"/>
        </authorList>
    </citation>
    <scope>NUCLEOTIDE SEQUENCE [LARGE SCALE GENOMIC DNA]</scope>
    <source>
        <strain evidence="4">cv. DM1-3 516 R44</strain>
    </source>
</reference>
<dbReference type="eggNOG" id="ENOG502QRSY">
    <property type="taxonomic scope" value="Eukaryota"/>
</dbReference>
<dbReference type="PANTHER" id="PTHR11877:SF51">
    <property type="entry name" value="CHALCONE SYNTHASE"/>
    <property type="match status" value="1"/>
</dbReference>
<dbReference type="Pfam" id="PF02797">
    <property type="entry name" value="Chal_sti_synt_C"/>
    <property type="match status" value="1"/>
</dbReference>
<keyword evidence="4" id="KW-1185">Reference proteome</keyword>
<dbReference type="PANTHER" id="PTHR11877">
    <property type="entry name" value="HYDROXYMETHYLGLUTARYL-COA SYNTHASE"/>
    <property type="match status" value="1"/>
</dbReference>
<dbReference type="Gene3D" id="3.40.47.10">
    <property type="match status" value="1"/>
</dbReference>
<dbReference type="EnsemblPlants" id="PGSC0003DMT400022261">
    <property type="protein sequence ID" value="PGSC0003DMT400022261"/>
    <property type="gene ID" value="PGSC0003DMG400008635"/>
</dbReference>
<proteinExistence type="inferred from homology"/>
<dbReference type="InterPro" id="IPR016039">
    <property type="entry name" value="Thiolase-like"/>
</dbReference>
<dbReference type="AlphaFoldDB" id="M1AGG0"/>
<dbReference type="Proteomes" id="UP000011115">
    <property type="component" value="Unassembled WGS sequence"/>
</dbReference>
<evidence type="ECO:0000259" key="2">
    <source>
        <dbReference type="Pfam" id="PF02797"/>
    </source>
</evidence>
<dbReference type="Gramene" id="PGSC0003DMT400022261">
    <property type="protein sequence ID" value="PGSC0003DMT400022261"/>
    <property type="gene ID" value="PGSC0003DMG400008635"/>
</dbReference>
<evidence type="ECO:0000313" key="3">
    <source>
        <dbReference type="EnsemblPlants" id="PGSC0003DMT400022261"/>
    </source>
</evidence>
<dbReference type="InParanoid" id="M1AGG0"/>
<sequence length="145" mass="16021">MTVERPLFELVFATQNLLPDSGHAIIGNLNEAGLIAKIHKDTPMLISKNIERILVEAFQPLGISDWNSIFWVSHAGGRAILDQIELKLGLRPEKLKATRNIMRNYGNMGSVSVLFVLDEMRKTAIRAELGTTGEGIVWGVLLGLD</sequence>
<dbReference type="FunFam" id="3.40.47.10:FF:000014">
    <property type="entry name" value="Chalcone synthase 1"/>
    <property type="match status" value="1"/>
</dbReference>
<dbReference type="SUPFAM" id="SSF53901">
    <property type="entry name" value="Thiolase-like"/>
    <property type="match status" value="1"/>
</dbReference>
<feature type="domain" description="Chalcone/stilbene synthase C-terminal" evidence="2">
    <location>
        <begin position="9"/>
        <end position="143"/>
    </location>
</feature>
<dbReference type="HOGENOM" id="CLU_034992_5_1_1"/>
<reference evidence="3" key="2">
    <citation type="submission" date="2015-06" db="UniProtKB">
        <authorList>
            <consortium name="EnsemblPlants"/>
        </authorList>
    </citation>
    <scope>IDENTIFICATION</scope>
    <source>
        <strain evidence="3">DM1-3 516 R44</strain>
    </source>
</reference>
<dbReference type="OMA" id="FEMMWTA"/>
<dbReference type="PaxDb" id="4113-PGSC0003DMT400022261"/>